<proteinExistence type="predicted"/>
<sequence>MLGKAVKLAEGHMDTYSKKVVFNPAFIANLAMQAGYAEEIVEQIKNQKLANAITDIIPFSEEEPFYKQVAELCHQNCLKLLPKECRFTFYLQVGELGAVKVS</sequence>
<evidence type="ECO:0000313" key="2">
    <source>
        <dbReference type="Proteomes" id="UP000019402"/>
    </source>
</evidence>
<comment type="caution">
    <text evidence="1">The sequence shown here is derived from an EMBL/GenBank/DDBJ whole genome shotgun (WGS) entry which is preliminary data.</text>
</comment>
<dbReference type="EMBL" id="BAMD01000005">
    <property type="protein sequence ID" value="GAF02095.1"/>
    <property type="molecule type" value="Genomic_DNA"/>
</dbReference>
<protein>
    <submittedName>
        <fullName evidence="1">Cobalt-precorrin-6A synthase</fullName>
    </submittedName>
</protein>
<dbReference type="Proteomes" id="UP000019402">
    <property type="component" value="Unassembled WGS sequence"/>
</dbReference>
<accession>W7XVH5</accession>
<evidence type="ECO:0000313" key="1">
    <source>
        <dbReference type="EMBL" id="GAF02095.1"/>
    </source>
</evidence>
<dbReference type="AlphaFoldDB" id="W7XVH5"/>
<keyword evidence="2" id="KW-1185">Reference proteome</keyword>
<dbReference type="eggNOG" id="COG1903">
    <property type="taxonomic scope" value="Bacteria"/>
</dbReference>
<dbReference type="OrthoDB" id="6439987at2"/>
<gene>
    <name evidence="1" type="ORF">JCM21142_2722</name>
</gene>
<organism evidence="1 2">
    <name type="scientific">Saccharicrinis fermentans DSM 9555 = JCM 21142</name>
    <dbReference type="NCBI Taxonomy" id="869213"/>
    <lineage>
        <taxon>Bacteria</taxon>
        <taxon>Pseudomonadati</taxon>
        <taxon>Bacteroidota</taxon>
        <taxon>Bacteroidia</taxon>
        <taxon>Marinilabiliales</taxon>
        <taxon>Marinilabiliaceae</taxon>
        <taxon>Saccharicrinis</taxon>
    </lineage>
</organism>
<dbReference type="RefSeq" id="WP_052522090.1">
    <property type="nucleotide sequence ID" value="NZ_BAMD01000005.1"/>
</dbReference>
<name>W7XVH5_9BACT</name>
<reference evidence="1 2" key="1">
    <citation type="journal article" date="2014" name="Genome Announc.">
        <title>Draft Genome Sequence of Cytophaga fermentans JCM 21142T, a Facultative Anaerobe Isolated from Marine Mud.</title>
        <authorList>
            <person name="Starns D."/>
            <person name="Oshima K."/>
            <person name="Suda W."/>
            <person name="Iino T."/>
            <person name="Yuki M."/>
            <person name="Inoue J."/>
            <person name="Kitamura K."/>
            <person name="Iida T."/>
            <person name="Darby A."/>
            <person name="Hattori M."/>
            <person name="Ohkuma M."/>
        </authorList>
    </citation>
    <scope>NUCLEOTIDE SEQUENCE [LARGE SCALE GENOMIC DNA]</scope>
    <source>
        <strain evidence="1 2">JCM 21142</strain>
    </source>
</reference>